<keyword evidence="3" id="KW-1185">Reference proteome</keyword>
<dbReference type="SUPFAM" id="SSF47090">
    <property type="entry name" value="PGBD-like"/>
    <property type="match status" value="1"/>
</dbReference>
<sequence length="59" mass="6600">MRQNKTALGAANFKVGKVDGDFGKLTEDAVRRFQKVYLPREVDGVAGLNTYRELDKVVN</sequence>
<protein>
    <submittedName>
        <fullName evidence="2">Peptidoglycan-binding domain-containing protein</fullName>
    </submittedName>
</protein>
<reference evidence="2 3" key="1">
    <citation type="submission" date="2024-01" db="EMBL/GenBank/DDBJ databases">
        <title>Culturomics analysis of mouse respiratory tract.</title>
        <authorList>
            <person name="Phillips A.M."/>
            <person name="Collette N.M."/>
            <person name="Mageeney C.M."/>
            <person name="Sinha A."/>
            <person name="Hern K.E."/>
            <person name="Arkin A.P."/>
            <person name="Williams K.P."/>
            <person name="Branda S."/>
        </authorList>
    </citation>
    <scope>NUCLEOTIDE SEQUENCE [LARGE SCALE GENOMIC DNA]</scope>
    <source>
        <strain evidence="2 3">CP20</strain>
    </source>
</reference>
<gene>
    <name evidence="2" type="ORF">V5G21_20020</name>
</gene>
<dbReference type="Gene3D" id="1.10.101.10">
    <property type="entry name" value="PGBD-like superfamily/PGBD"/>
    <property type="match status" value="1"/>
</dbReference>
<dbReference type="InterPro" id="IPR036366">
    <property type="entry name" value="PGBDSf"/>
</dbReference>
<dbReference type="InterPro" id="IPR036365">
    <property type="entry name" value="PGBD-like_sf"/>
</dbReference>
<evidence type="ECO:0000313" key="3">
    <source>
        <dbReference type="Proteomes" id="UP001341136"/>
    </source>
</evidence>
<feature type="domain" description="Peptidoglycan binding-like" evidence="1">
    <location>
        <begin position="5"/>
        <end position="53"/>
    </location>
</feature>
<proteinExistence type="predicted"/>
<dbReference type="Proteomes" id="UP001341136">
    <property type="component" value="Chromosome"/>
</dbReference>
<organism evidence="2 3">
    <name type="scientific">Shouchella rhizosphaerae</name>
    <dbReference type="NCBI Taxonomy" id="866786"/>
    <lineage>
        <taxon>Bacteria</taxon>
        <taxon>Bacillati</taxon>
        <taxon>Bacillota</taxon>
        <taxon>Bacilli</taxon>
        <taxon>Bacillales</taxon>
        <taxon>Bacillaceae</taxon>
        <taxon>Shouchella</taxon>
    </lineage>
</organism>
<dbReference type="RefSeq" id="WP_082111816.1">
    <property type="nucleotide sequence ID" value="NZ_CP144921.1"/>
</dbReference>
<name>A0ABZ2D6J6_9BACI</name>
<evidence type="ECO:0000313" key="2">
    <source>
        <dbReference type="EMBL" id="WWA32359.1"/>
    </source>
</evidence>
<accession>A0ABZ2D6J6</accession>
<dbReference type="EMBL" id="CP144921">
    <property type="protein sequence ID" value="WWA32359.1"/>
    <property type="molecule type" value="Genomic_DNA"/>
</dbReference>
<dbReference type="Pfam" id="PF01471">
    <property type="entry name" value="PG_binding_1"/>
    <property type="match status" value="1"/>
</dbReference>
<dbReference type="InterPro" id="IPR002477">
    <property type="entry name" value="Peptidoglycan-bd-like"/>
</dbReference>
<evidence type="ECO:0000259" key="1">
    <source>
        <dbReference type="Pfam" id="PF01471"/>
    </source>
</evidence>